<keyword evidence="2" id="KW-0812">Transmembrane</keyword>
<dbReference type="Proteomes" id="UP000229952">
    <property type="component" value="Unassembled WGS sequence"/>
</dbReference>
<dbReference type="EMBL" id="PCRQ01000021">
    <property type="protein sequence ID" value="PIP24377.1"/>
    <property type="molecule type" value="Genomic_DNA"/>
</dbReference>
<evidence type="ECO:0000313" key="4">
    <source>
        <dbReference type="EMBL" id="PIP24377.1"/>
    </source>
</evidence>
<evidence type="ECO:0000313" key="5">
    <source>
        <dbReference type="Proteomes" id="UP000229952"/>
    </source>
</evidence>
<evidence type="ECO:0000256" key="1">
    <source>
        <dbReference type="ARBA" id="ARBA00008164"/>
    </source>
</evidence>
<dbReference type="InterPro" id="IPR036013">
    <property type="entry name" value="Band_7/SPFH_dom_sf"/>
</dbReference>
<evidence type="ECO:0000259" key="3">
    <source>
        <dbReference type="SMART" id="SM00244"/>
    </source>
</evidence>
<keyword evidence="2" id="KW-0472">Membrane</keyword>
<proteinExistence type="inferred from homology"/>
<dbReference type="CDD" id="cd08826">
    <property type="entry name" value="SPFH_eoslipins_u1"/>
    <property type="match status" value="1"/>
</dbReference>
<comment type="caution">
    <text evidence="4">The sequence shown here is derived from an EMBL/GenBank/DDBJ whole genome shotgun (WGS) entry which is preliminary data.</text>
</comment>
<dbReference type="Gene3D" id="6.10.250.2090">
    <property type="match status" value="1"/>
</dbReference>
<dbReference type="AlphaFoldDB" id="A0A2G9YYU0"/>
<dbReference type="PANTHER" id="PTHR10264">
    <property type="entry name" value="BAND 7 PROTEIN-RELATED"/>
    <property type="match status" value="1"/>
</dbReference>
<evidence type="ECO:0000256" key="2">
    <source>
        <dbReference type="SAM" id="Phobius"/>
    </source>
</evidence>
<name>A0A2G9YYU0_9BACT</name>
<feature type="domain" description="Band 7" evidence="3">
    <location>
        <begin position="22"/>
        <end position="179"/>
    </location>
</feature>
<dbReference type="InterPro" id="IPR001107">
    <property type="entry name" value="Band_7"/>
</dbReference>
<dbReference type="GO" id="GO:0005886">
    <property type="term" value="C:plasma membrane"/>
    <property type="evidence" value="ECO:0007669"/>
    <property type="project" value="InterPro"/>
</dbReference>
<dbReference type="Gene3D" id="3.30.479.30">
    <property type="entry name" value="Band 7 domain"/>
    <property type="match status" value="1"/>
</dbReference>
<gene>
    <name evidence="4" type="ORF">COX35_01010</name>
</gene>
<dbReference type="SUPFAM" id="SSF117892">
    <property type="entry name" value="Band 7/SPFH domain"/>
    <property type="match status" value="1"/>
</dbReference>
<dbReference type="GO" id="GO:0098552">
    <property type="term" value="C:side of membrane"/>
    <property type="evidence" value="ECO:0007669"/>
    <property type="project" value="UniProtKB-ARBA"/>
</dbReference>
<feature type="transmembrane region" description="Helical" evidence="2">
    <location>
        <begin position="6"/>
        <end position="26"/>
    </location>
</feature>
<reference evidence="4 5" key="1">
    <citation type="submission" date="2017-09" db="EMBL/GenBank/DDBJ databases">
        <title>Depth-based differentiation of microbial function through sediment-hosted aquifers and enrichment of novel symbionts in the deep terrestrial subsurface.</title>
        <authorList>
            <person name="Probst A.J."/>
            <person name="Ladd B."/>
            <person name="Jarett J.K."/>
            <person name="Geller-Mcgrath D.E."/>
            <person name="Sieber C.M."/>
            <person name="Emerson J.B."/>
            <person name="Anantharaman K."/>
            <person name="Thomas B.C."/>
            <person name="Malmstrom R."/>
            <person name="Stieglmeier M."/>
            <person name="Klingl A."/>
            <person name="Woyke T."/>
            <person name="Ryan C.M."/>
            <person name="Banfield J.F."/>
        </authorList>
    </citation>
    <scope>NUCLEOTIDE SEQUENCE [LARGE SCALE GENOMIC DNA]</scope>
    <source>
        <strain evidence="4">CG23_combo_of_CG06-09_8_20_14_all_37_18</strain>
    </source>
</reference>
<dbReference type="PRINTS" id="PR00721">
    <property type="entry name" value="STOMATIN"/>
</dbReference>
<dbReference type="InterPro" id="IPR043202">
    <property type="entry name" value="Band-7_stomatin-like"/>
</dbReference>
<comment type="similarity">
    <text evidence="1">Belongs to the band 7/mec-2 family.</text>
</comment>
<dbReference type="InterPro" id="IPR001972">
    <property type="entry name" value="Stomatin_HflK_fam"/>
</dbReference>
<dbReference type="FunFam" id="3.30.479.30:FF:000004">
    <property type="entry name" value="Putative membrane protease family, stomatin"/>
    <property type="match status" value="1"/>
</dbReference>
<organism evidence="4 5">
    <name type="scientific">Candidatus Nealsonbacteria bacterium CG23_combo_of_CG06-09_8_20_14_all_37_18</name>
    <dbReference type="NCBI Taxonomy" id="1974720"/>
    <lineage>
        <taxon>Bacteria</taxon>
        <taxon>Candidatus Nealsoniibacteriota</taxon>
    </lineage>
</organism>
<keyword evidence="2" id="KW-1133">Transmembrane helix</keyword>
<dbReference type="Pfam" id="PF01145">
    <property type="entry name" value="Band_7"/>
    <property type="match status" value="1"/>
</dbReference>
<sequence length="250" mass="28272">MLIDILFSWFGLIIIALIILPQAVKITREYERGVIFRLGRFAGIRGPGLFLIIPIVDKMIKIDLRIVTMDVPAQEVISKDNIPITVDAVVYFRVSDPQKAVIEVENYLMATSKISQTSLREVVGASNFDELLAEREKVNQKLYKIIDRATDPWGIKVTGVTVKDVQIPQEMQRAIAKQAEAERMKRAKIILAEGEYLAATKLKEAGEILKADPIVLRYLETLTEAAKEKNTTILFPVEMLGMLKKFQKQE</sequence>
<accession>A0A2G9YYU0</accession>
<feature type="transmembrane region" description="Helical" evidence="2">
    <location>
        <begin position="38"/>
        <end position="56"/>
    </location>
</feature>
<protein>
    <recommendedName>
        <fullName evidence="3">Band 7 domain-containing protein</fullName>
    </recommendedName>
</protein>
<dbReference type="SMART" id="SM00244">
    <property type="entry name" value="PHB"/>
    <property type="match status" value="1"/>
</dbReference>
<dbReference type="PANTHER" id="PTHR10264:SF19">
    <property type="entry name" value="AT06885P-RELATED"/>
    <property type="match status" value="1"/>
</dbReference>